<proteinExistence type="predicted"/>
<dbReference type="AlphaFoldDB" id="A0A5D2CXD5"/>
<evidence type="ECO:0000313" key="1">
    <source>
        <dbReference type="EMBL" id="TYG72902.1"/>
    </source>
</evidence>
<name>A0A5D2CXD5_GOSDA</name>
<dbReference type="EMBL" id="CM017704">
    <property type="protein sequence ID" value="TYG72902.1"/>
    <property type="molecule type" value="Genomic_DNA"/>
</dbReference>
<keyword evidence="2" id="KW-1185">Reference proteome</keyword>
<protein>
    <submittedName>
        <fullName evidence="1">Uncharacterized protein</fullName>
    </submittedName>
</protein>
<reference evidence="1 2" key="1">
    <citation type="submission" date="2019-06" db="EMBL/GenBank/DDBJ databases">
        <title>WGS assembly of Gossypium darwinii.</title>
        <authorList>
            <person name="Chen Z.J."/>
            <person name="Sreedasyam A."/>
            <person name="Ando A."/>
            <person name="Song Q."/>
            <person name="De L."/>
            <person name="Hulse-Kemp A."/>
            <person name="Ding M."/>
            <person name="Ye W."/>
            <person name="Kirkbride R."/>
            <person name="Jenkins J."/>
            <person name="Plott C."/>
            <person name="Lovell J."/>
            <person name="Lin Y.-M."/>
            <person name="Vaughn R."/>
            <person name="Liu B."/>
            <person name="Li W."/>
            <person name="Simpson S."/>
            <person name="Scheffler B."/>
            <person name="Saski C."/>
            <person name="Grover C."/>
            <person name="Hu G."/>
            <person name="Conover J."/>
            <person name="Carlson J."/>
            <person name="Shu S."/>
            <person name="Boston L."/>
            <person name="Williams M."/>
            <person name="Peterson D."/>
            <person name="Mcgee K."/>
            <person name="Jones D."/>
            <person name="Wendel J."/>
            <person name="Stelly D."/>
            <person name="Grimwood J."/>
            <person name="Schmutz J."/>
        </authorList>
    </citation>
    <scope>NUCLEOTIDE SEQUENCE [LARGE SCALE GENOMIC DNA]</scope>
    <source>
        <strain evidence="1">1808015.09</strain>
    </source>
</reference>
<accession>A0A5D2CXD5</accession>
<gene>
    <name evidence="1" type="ORF">ES288_D04G057200v1</name>
</gene>
<dbReference type="Proteomes" id="UP000323506">
    <property type="component" value="Chromosome D04"/>
</dbReference>
<organism evidence="1 2">
    <name type="scientific">Gossypium darwinii</name>
    <name type="common">Darwin's cotton</name>
    <name type="synonym">Gossypium barbadense var. darwinii</name>
    <dbReference type="NCBI Taxonomy" id="34276"/>
    <lineage>
        <taxon>Eukaryota</taxon>
        <taxon>Viridiplantae</taxon>
        <taxon>Streptophyta</taxon>
        <taxon>Embryophyta</taxon>
        <taxon>Tracheophyta</taxon>
        <taxon>Spermatophyta</taxon>
        <taxon>Magnoliopsida</taxon>
        <taxon>eudicotyledons</taxon>
        <taxon>Gunneridae</taxon>
        <taxon>Pentapetalae</taxon>
        <taxon>rosids</taxon>
        <taxon>malvids</taxon>
        <taxon>Malvales</taxon>
        <taxon>Malvaceae</taxon>
        <taxon>Malvoideae</taxon>
        <taxon>Gossypium</taxon>
    </lineage>
</organism>
<evidence type="ECO:0000313" key="2">
    <source>
        <dbReference type="Proteomes" id="UP000323506"/>
    </source>
</evidence>
<sequence length="89" mass="10492">MSQLFLEARRWNATSIQSFCNNEGWNSSSQDVFLKAQSIHHDIRVHDLLCAPLFRLWPDGLHLVKIWSKLMLTRMECSDEICCLRCHFL</sequence>